<evidence type="ECO:0000256" key="7">
    <source>
        <dbReference type="ARBA" id="ARBA00023065"/>
    </source>
</evidence>
<evidence type="ECO:0000313" key="13">
    <source>
        <dbReference type="EMBL" id="BBF86623.1"/>
    </source>
</evidence>
<evidence type="ECO:0000256" key="6">
    <source>
        <dbReference type="ARBA" id="ARBA00022729"/>
    </source>
</evidence>
<accession>A0A3G9GID6</accession>
<dbReference type="SUPFAM" id="SSF56935">
    <property type="entry name" value="Porins"/>
    <property type="match status" value="1"/>
</dbReference>
<dbReference type="RefSeq" id="WP_089085644.1">
    <property type="nucleotide sequence ID" value="NZ_AP018823.1"/>
</dbReference>
<keyword evidence="4" id="KW-1134">Transmembrane beta strand</keyword>
<dbReference type="CDD" id="cd00342">
    <property type="entry name" value="gram_neg_porins"/>
    <property type="match status" value="1"/>
</dbReference>
<dbReference type="GO" id="GO:0034220">
    <property type="term" value="P:monoatomic ion transmembrane transport"/>
    <property type="evidence" value="ECO:0007669"/>
    <property type="project" value="InterPro"/>
</dbReference>
<gene>
    <name evidence="13" type="ORF">DLM_3023</name>
</gene>
<evidence type="ECO:0000256" key="10">
    <source>
        <dbReference type="ARBA" id="ARBA00023237"/>
    </source>
</evidence>
<name>A0A3G9GID6_9NEIS</name>
<dbReference type="Pfam" id="PF13609">
    <property type="entry name" value="Porin_4"/>
    <property type="match status" value="1"/>
</dbReference>
<dbReference type="InterPro" id="IPR002299">
    <property type="entry name" value="Porin_Neis"/>
</dbReference>
<dbReference type="InterPro" id="IPR050298">
    <property type="entry name" value="Gram-neg_bact_OMP"/>
</dbReference>
<evidence type="ECO:0000256" key="8">
    <source>
        <dbReference type="ARBA" id="ARBA00023114"/>
    </source>
</evidence>
<dbReference type="InterPro" id="IPR033900">
    <property type="entry name" value="Gram_neg_porin_domain"/>
</dbReference>
<evidence type="ECO:0000256" key="2">
    <source>
        <dbReference type="ARBA" id="ARBA00011233"/>
    </source>
</evidence>
<evidence type="ECO:0000313" key="14">
    <source>
        <dbReference type="Proteomes" id="UP000198290"/>
    </source>
</evidence>
<reference evidence="14" key="1">
    <citation type="journal article" date="2017" name="Biotechnol. Biofuels">
        <title>Evaluation of environmental bacterial communities as a factor affecting the growth of duckweed Lemna minor.</title>
        <authorList>
            <person name="Ishizawa H."/>
            <person name="Kuroda M."/>
            <person name="Morikawa M."/>
            <person name="Ike M."/>
        </authorList>
    </citation>
    <scope>NUCLEOTIDE SEQUENCE [LARGE SCALE GENOMIC DNA]</scope>
    <source>
        <strain evidence="14">H3</strain>
    </source>
</reference>
<feature type="domain" description="Porin" evidence="12">
    <location>
        <begin position="7"/>
        <end position="345"/>
    </location>
</feature>
<sequence length="369" mass="39068">MKKLVLAAAIAAAMPVLAHADVTIYGSIRAGLDSMKSTDTSFKSSTGVDDFASRIGFKGNEDLGNGLKAIWQVETGMNVDGVATSGTGAGTFANRTSFVGVEGGFGKVRLGYIDDVLGETESTDNLYGPRRDASTGIAFPLYEGTDVFGAYGDSRVKNGVRYDSPDLNGFNAIVQLGSGESQVAGGKKTGNTLGTRLAYANSGFFGAYAYMAKYNTVADHNSGIHRVEFGYDANNLYLAATLQRSSLWGNAWATNTDGSQAVAGIANTTVANTGANKLTSNVWAVNVAYTIGAFKPSFVYSKRSSVKVDGQSQDWGATQWAAALDYSLSKRTMFEAGYGQVKEDKGAQTAMGWAQDKATITWVMLKHNF</sequence>
<protein>
    <submittedName>
        <fullName evidence="13">Probable porin protein</fullName>
    </submittedName>
</protein>
<comment type="subunit">
    <text evidence="2">Homotrimer.</text>
</comment>
<reference evidence="14" key="3">
    <citation type="journal article" date="2017" name="Plant Physiol. Biochem.">
        <title>Differential oxidative and antioxidative response of duckweed Lemna minor toward plant growth promoting/inhibiting bacteria.</title>
        <authorList>
            <person name="Ishizawa H."/>
            <person name="Kuroda M."/>
            <person name="Morikawa M."/>
            <person name="Ike M."/>
        </authorList>
    </citation>
    <scope>NUCLEOTIDE SEQUENCE [LARGE SCALE GENOMIC DNA]</scope>
    <source>
        <strain evidence="14">H3</strain>
    </source>
</reference>
<keyword evidence="10" id="KW-0998">Cell outer membrane</keyword>
<evidence type="ECO:0000256" key="9">
    <source>
        <dbReference type="ARBA" id="ARBA00023136"/>
    </source>
</evidence>
<dbReference type="InterPro" id="IPR001702">
    <property type="entry name" value="Porin_Gram-ve"/>
</dbReference>
<reference evidence="13 14" key="2">
    <citation type="journal article" date="2017" name="Genome Announc.">
        <title>Draft genome sequence of Aquitalea magnusonii strain H3, a plant growth-promoting bacterium of duckweed Lemna minor.</title>
        <authorList>
            <person name="Ishizawa H."/>
            <person name="Kuroda M."/>
            <person name="Ike M."/>
        </authorList>
    </citation>
    <scope>NUCLEOTIDE SEQUENCE [LARGE SCALE GENOMIC DNA]</scope>
    <source>
        <strain evidence="13 14">H3</strain>
    </source>
</reference>
<keyword evidence="5" id="KW-0812">Transmembrane</keyword>
<dbReference type="OrthoDB" id="5289162at2"/>
<keyword evidence="14" id="KW-1185">Reference proteome</keyword>
<comment type="subcellular location">
    <subcellularLocation>
        <location evidence="1">Cell outer membrane</location>
        <topology evidence="1">Multi-pass membrane protein</topology>
    </subcellularLocation>
</comment>
<evidence type="ECO:0000256" key="4">
    <source>
        <dbReference type="ARBA" id="ARBA00022452"/>
    </source>
</evidence>
<evidence type="ECO:0000256" key="3">
    <source>
        <dbReference type="ARBA" id="ARBA00022448"/>
    </source>
</evidence>
<dbReference type="Gene3D" id="2.40.160.10">
    <property type="entry name" value="Porin"/>
    <property type="match status" value="1"/>
</dbReference>
<keyword evidence="9" id="KW-0472">Membrane</keyword>
<dbReference type="PANTHER" id="PTHR34501:SF9">
    <property type="entry name" value="MAJOR OUTER MEMBRANE PROTEIN P.IA"/>
    <property type="match status" value="1"/>
</dbReference>
<proteinExistence type="predicted"/>
<keyword evidence="6 11" id="KW-0732">Signal</keyword>
<dbReference type="PRINTS" id="PR00184">
    <property type="entry name" value="NEISSPPORIN"/>
</dbReference>
<dbReference type="EMBL" id="AP018823">
    <property type="protein sequence ID" value="BBF86623.1"/>
    <property type="molecule type" value="Genomic_DNA"/>
</dbReference>
<dbReference type="PRINTS" id="PR00182">
    <property type="entry name" value="ECOLNEIPORIN"/>
</dbReference>
<dbReference type="InterPro" id="IPR023614">
    <property type="entry name" value="Porin_dom_sf"/>
</dbReference>
<evidence type="ECO:0000256" key="5">
    <source>
        <dbReference type="ARBA" id="ARBA00022692"/>
    </source>
</evidence>
<feature type="signal peptide" evidence="11">
    <location>
        <begin position="1"/>
        <end position="20"/>
    </location>
</feature>
<dbReference type="Proteomes" id="UP000198290">
    <property type="component" value="Chromosome"/>
</dbReference>
<dbReference type="AlphaFoldDB" id="A0A3G9GID6"/>
<evidence type="ECO:0000259" key="12">
    <source>
        <dbReference type="Pfam" id="PF13609"/>
    </source>
</evidence>
<keyword evidence="8" id="KW-0626">Porin</keyword>
<feature type="chain" id="PRO_5018176415" evidence="11">
    <location>
        <begin position="21"/>
        <end position="369"/>
    </location>
</feature>
<keyword evidence="3" id="KW-0813">Transport</keyword>
<keyword evidence="7" id="KW-0406">Ion transport</keyword>
<dbReference type="KEGG" id="amah:DLM_3023"/>
<evidence type="ECO:0000256" key="11">
    <source>
        <dbReference type="SAM" id="SignalP"/>
    </source>
</evidence>
<dbReference type="GO" id="GO:0009279">
    <property type="term" value="C:cell outer membrane"/>
    <property type="evidence" value="ECO:0007669"/>
    <property type="project" value="UniProtKB-SubCell"/>
</dbReference>
<dbReference type="PANTHER" id="PTHR34501">
    <property type="entry name" value="PROTEIN YDDL-RELATED"/>
    <property type="match status" value="1"/>
</dbReference>
<dbReference type="GO" id="GO:0015288">
    <property type="term" value="F:porin activity"/>
    <property type="evidence" value="ECO:0007669"/>
    <property type="project" value="UniProtKB-KW"/>
</dbReference>
<evidence type="ECO:0000256" key="1">
    <source>
        <dbReference type="ARBA" id="ARBA00004571"/>
    </source>
</evidence>
<dbReference type="GO" id="GO:0046930">
    <property type="term" value="C:pore complex"/>
    <property type="evidence" value="ECO:0007669"/>
    <property type="project" value="UniProtKB-KW"/>
</dbReference>
<organism evidence="13 14">
    <name type="scientific">Aquitalea magnusonii</name>
    <dbReference type="NCBI Taxonomy" id="332411"/>
    <lineage>
        <taxon>Bacteria</taxon>
        <taxon>Pseudomonadati</taxon>
        <taxon>Pseudomonadota</taxon>
        <taxon>Betaproteobacteria</taxon>
        <taxon>Neisseriales</taxon>
        <taxon>Chromobacteriaceae</taxon>
        <taxon>Aquitalea</taxon>
    </lineage>
</organism>